<dbReference type="OrthoDB" id="6197762at2"/>
<keyword evidence="3" id="KW-1185">Reference proteome</keyword>
<feature type="signal peptide" evidence="1">
    <location>
        <begin position="1"/>
        <end position="20"/>
    </location>
</feature>
<dbReference type="eggNOG" id="ENOG50335HB">
    <property type="taxonomic scope" value="Bacteria"/>
</dbReference>
<proteinExistence type="predicted"/>
<keyword evidence="1" id="KW-0732">Signal</keyword>
<dbReference type="Proteomes" id="UP000006683">
    <property type="component" value="Chromosome"/>
</dbReference>
<gene>
    <name evidence="2" type="ordered locus">Fbal_1334</name>
</gene>
<evidence type="ECO:0000313" key="2">
    <source>
        <dbReference type="EMBL" id="ADN75539.1"/>
    </source>
</evidence>
<sequence>MNRLHCAIGALAIVSALVFADVAGSRDGHIRMGADSELEAWDAEAGQWLSPEQFWLAYAARNGGLTWGRGSDYPPYGEVKEGDTFMVELDSGPCLMEFFHKRWRRANDVRRWDTAFSDIGGCAKVVD</sequence>
<reference evidence="2 3" key="1">
    <citation type="journal article" date="2010" name="Stand. Genomic Sci.">
        <title>Complete genome sequence of Ferrimonas balearica type strain (PAT).</title>
        <authorList>
            <person name="Nolan M."/>
            <person name="Sikorski J."/>
            <person name="Davenport K."/>
            <person name="Lucas S."/>
            <person name="Glavina Del Rio T."/>
            <person name="Tice H."/>
            <person name="Cheng J."/>
            <person name="Goodwin L."/>
            <person name="Pitluck S."/>
            <person name="Liolios K."/>
            <person name="Ivanova N."/>
            <person name="Mavromatis K."/>
            <person name="Ovchinnikova G."/>
            <person name="Pati A."/>
            <person name="Chen A."/>
            <person name="Palaniappan K."/>
            <person name="Land M."/>
            <person name="Hauser L."/>
            <person name="Chang Y."/>
            <person name="Jeffries C."/>
            <person name="Tapia R."/>
            <person name="Brettin T."/>
            <person name="Detter J."/>
            <person name="Han C."/>
            <person name="Yasawong M."/>
            <person name="Rohde M."/>
            <person name="Tindall B."/>
            <person name="Goker M."/>
            <person name="Woyke T."/>
            <person name="Bristow J."/>
            <person name="Eisen J."/>
            <person name="Markowitz V."/>
            <person name="Hugenholtz P."/>
            <person name="Kyrpides N."/>
            <person name="Klenk H."/>
            <person name="Lapidus A."/>
        </authorList>
    </citation>
    <scope>NUCLEOTIDE SEQUENCE [LARGE SCALE GENOMIC DNA]</scope>
    <source>
        <strain evidence="3">DSM 9799 / CCM 4581 / KCTC 23876 / PAT</strain>
    </source>
</reference>
<organism evidence="2 3">
    <name type="scientific">Ferrimonas balearica (strain DSM 9799 / CCM 4581 / KCTC 23876 / PAT)</name>
    <dbReference type="NCBI Taxonomy" id="550540"/>
    <lineage>
        <taxon>Bacteria</taxon>
        <taxon>Pseudomonadati</taxon>
        <taxon>Pseudomonadota</taxon>
        <taxon>Gammaproteobacteria</taxon>
        <taxon>Alteromonadales</taxon>
        <taxon>Ferrimonadaceae</taxon>
        <taxon>Ferrimonas</taxon>
    </lineage>
</organism>
<name>E1SM07_FERBD</name>
<protein>
    <submittedName>
        <fullName evidence="2">Uncharacterized protein</fullName>
    </submittedName>
</protein>
<dbReference type="KEGG" id="fbl:Fbal_1334"/>
<feature type="chain" id="PRO_5003151331" evidence="1">
    <location>
        <begin position="21"/>
        <end position="127"/>
    </location>
</feature>
<dbReference type="AlphaFoldDB" id="E1SM07"/>
<evidence type="ECO:0000313" key="3">
    <source>
        <dbReference type="Proteomes" id="UP000006683"/>
    </source>
</evidence>
<dbReference type="RefSeq" id="WP_013344845.1">
    <property type="nucleotide sequence ID" value="NC_014541.1"/>
</dbReference>
<dbReference type="EMBL" id="CP002209">
    <property type="protein sequence ID" value="ADN75539.1"/>
    <property type="molecule type" value="Genomic_DNA"/>
</dbReference>
<dbReference type="GeneID" id="67181554"/>
<dbReference type="STRING" id="550540.Fbal_1334"/>
<accession>E1SM07</accession>
<evidence type="ECO:0000256" key="1">
    <source>
        <dbReference type="SAM" id="SignalP"/>
    </source>
</evidence>
<dbReference type="HOGENOM" id="CLU_148043_0_0_6"/>